<feature type="transmembrane region" description="Helical" evidence="1">
    <location>
        <begin position="14"/>
        <end position="38"/>
    </location>
</feature>
<dbReference type="RefSeq" id="WP_097319308.1">
    <property type="nucleotide sequence ID" value="NZ_OBDY01000003.1"/>
</dbReference>
<accession>A0A285GXX2</accession>
<organism evidence="2 3">
    <name type="scientific">Paractinoplanes atraurantiacus</name>
    <dbReference type="NCBI Taxonomy" id="1036182"/>
    <lineage>
        <taxon>Bacteria</taxon>
        <taxon>Bacillati</taxon>
        <taxon>Actinomycetota</taxon>
        <taxon>Actinomycetes</taxon>
        <taxon>Micromonosporales</taxon>
        <taxon>Micromonosporaceae</taxon>
        <taxon>Paractinoplanes</taxon>
    </lineage>
</organism>
<evidence type="ECO:0000313" key="3">
    <source>
        <dbReference type="Proteomes" id="UP000219612"/>
    </source>
</evidence>
<sequence length="144" mass="14573">MTDDLGGGLTWPLLLAWTTAAVVATTILTAAAISVISTARRSPAGGWTSLTPILPGFTAGGLTLLVTMPGLLAADGFGYFAALGFLSPWTLGLGATGWLRGRPAMAALTAVATSGVLFLAVALSAELHAYFSPPPDTVYQPPGD</sequence>
<feature type="transmembrane region" description="Helical" evidence="1">
    <location>
        <begin position="50"/>
        <end position="71"/>
    </location>
</feature>
<keyword evidence="1" id="KW-0472">Membrane</keyword>
<keyword evidence="1" id="KW-1133">Transmembrane helix</keyword>
<feature type="transmembrane region" description="Helical" evidence="1">
    <location>
        <begin position="106"/>
        <end position="125"/>
    </location>
</feature>
<protein>
    <submittedName>
        <fullName evidence="2">Uncharacterized protein</fullName>
    </submittedName>
</protein>
<feature type="transmembrane region" description="Helical" evidence="1">
    <location>
        <begin position="77"/>
        <end position="99"/>
    </location>
</feature>
<reference evidence="2 3" key="1">
    <citation type="submission" date="2017-09" db="EMBL/GenBank/DDBJ databases">
        <authorList>
            <person name="Ehlers B."/>
            <person name="Leendertz F.H."/>
        </authorList>
    </citation>
    <scope>NUCLEOTIDE SEQUENCE [LARGE SCALE GENOMIC DNA]</scope>
    <source>
        <strain evidence="2 3">CGMCC 4.6857</strain>
    </source>
</reference>
<gene>
    <name evidence="2" type="ORF">SAMN05421748_10369</name>
</gene>
<keyword evidence="1" id="KW-0812">Transmembrane</keyword>
<evidence type="ECO:0000313" key="2">
    <source>
        <dbReference type="EMBL" id="SNY28362.1"/>
    </source>
</evidence>
<evidence type="ECO:0000256" key="1">
    <source>
        <dbReference type="SAM" id="Phobius"/>
    </source>
</evidence>
<dbReference type="AlphaFoldDB" id="A0A285GXX2"/>
<proteinExistence type="predicted"/>
<dbReference type="EMBL" id="OBDY01000003">
    <property type="protein sequence ID" value="SNY28362.1"/>
    <property type="molecule type" value="Genomic_DNA"/>
</dbReference>
<name>A0A285GXX2_9ACTN</name>
<dbReference type="Proteomes" id="UP000219612">
    <property type="component" value="Unassembled WGS sequence"/>
</dbReference>
<keyword evidence="3" id="KW-1185">Reference proteome</keyword>